<dbReference type="RefSeq" id="WP_348717692.1">
    <property type="nucleotide sequence ID" value="NZ_CAXJIO010000013.1"/>
</dbReference>
<evidence type="ECO:0000313" key="1">
    <source>
        <dbReference type="EMBL" id="CAL2103486.1"/>
    </source>
</evidence>
<dbReference type="PROSITE" id="PS51257">
    <property type="entry name" value="PROKAR_LIPOPROTEIN"/>
    <property type="match status" value="1"/>
</dbReference>
<organism evidence="1 2">
    <name type="scientific">Tenacibaculum polynesiense</name>
    <dbReference type="NCBI Taxonomy" id="3137857"/>
    <lineage>
        <taxon>Bacteria</taxon>
        <taxon>Pseudomonadati</taxon>
        <taxon>Bacteroidota</taxon>
        <taxon>Flavobacteriia</taxon>
        <taxon>Flavobacteriales</taxon>
        <taxon>Flavobacteriaceae</taxon>
        <taxon>Tenacibaculum</taxon>
    </lineage>
</organism>
<name>A0ABP1EZ04_9FLAO</name>
<protein>
    <recommendedName>
        <fullName evidence="3">Lipoprotein</fullName>
    </recommendedName>
</protein>
<keyword evidence="2" id="KW-1185">Reference proteome</keyword>
<dbReference type="EMBL" id="CAXJIO010000013">
    <property type="protein sequence ID" value="CAL2103486.1"/>
    <property type="molecule type" value="Genomic_DNA"/>
</dbReference>
<comment type="caution">
    <text evidence="1">The sequence shown here is derived from an EMBL/GenBank/DDBJ whole genome shotgun (WGS) entry which is preliminary data.</text>
</comment>
<proteinExistence type="predicted"/>
<accession>A0ABP1EZ04</accession>
<dbReference type="Proteomes" id="UP001497527">
    <property type="component" value="Unassembled WGS sequence"/>
</dbReference>
<evidence type="ECO:0008006" key="3">
    <source>
        <dbReference type="Google" id="ProtNLM"/>
    </source>
</evidence>
<sequence>MKNSKSILAVVSIIFTFSLLLSCNNEMESFKQDELSPIIQKITKDNVIEISLTKNGKIVYSEKDGFEEGFSTKMEPGDILCKGSGLPFAKCVRKNLDNGKTMKLYKNGDVYYAEEM</sequence>
<evidence type="ECO:0000313" key="2">
    <source>
        <dbReference type="Proteomes" id="UP001497527"/>
    </source>
</evidence>
<gene>
    <name evidence="1" type="ORF">T190423A01A_40079</name>
</gene>
<reference evidence="1 2" key="1">
    <citation type="submission" date="2024-05" db="EMBL/GenBank/DDBJ databases">
        <authorList>
            <person name="Duchaud E."/>
        </authorList>
    </citation>
    <scope>NUCLEOTIDE SEQUENCE [LARGE SCALE GENOMIC DNA]</scope>
    <source>
        <strain evidence="1">Ena-SAMPLE-TAB-13-05-2024-13:56:06:370-140308</strain>
    </source>
</reference>